<reference evidence="3" key="1">
    <citation type="journal article" date="2019" name="Int. J. Syst. Evol. Microbiol.">
        <title>The Global Catalogue of Microorganisms (GCM) 10K type strain sequencing project: providing services to taxonomists for standard genome sequencing and annotation.</title>
        <authorList>
            <consortium name="The Broad Institute Genomics Platform"/>
            <consortium name="The Broad Institute Genome Sequencing Center for Infectious Disease"/>
            <person name="Wu L."/>
            <person name="Ma J."/>
        </authorList>
    </citation>
    <scope>NUCLEOTIDE SEQUENCE [LARGE SCALE GENOMIC DNA]</scope>
    <source>
        <strain evidence="3">XZYJT-10</strain>
    </source>
</reference>
<accession>A0ABW2HLW7</accession>
<dbReference type="SMART" id="SM00960">
    <property type="entry name" value="Robl_LC7"/>
    <property type="match status" value="1"/>
</dbReference>
<dbReference type="PANTHER" id="PTHR36222">
    <property type="entry name" value="SERINE PROTEASE INHIBITOR RV3364C"/>
    <property type="match status" value="1"/>
</dbReference>
<gene>
    <name evidence="2" type="ORF">ACFQS1_03300</name>
</gene>
<dbReference type="InterPro" id="IPR053141">
    <property type="entry name" value="Mycobact_SerProt_Inhib_Rv3364c"/>
</dbReference>
<sequence length="142" mass="14983">MNDWIISATGAGPLLDQLHHQLPGTEGVVLLSADGLELAMSAGTRPDKATQLSAVAAGLHAIADAANRNNGGRRVDQSVVEMDYRMLVIVPVTGELLLAVVFDAVTDLSGTRERIATFAGRLGLRLSSVDMRPTEPDLLPIS</sequence>
<dbReference type="Gene3D" id="3.30.450.30">
    <property type="entry name" value="Dynein light chain 2a, cytoplasmic"/>
    <property type="match status" value="1"/>
</dbReference>
<keyword evidence="3" id="KW-1185">Reference proteome</keyword>
<protein>
    <submittedName>
        <fullName evidence="2">Roadblock/LC7 domain-containing protein</fullName>
    </submittedName>
</protein>
<dbReference type="Pfam" id="PF03259">
    <property type="entry name" value="Robl_LC7"/>
    <property type="match status" value="1"/>
</dbReference>
<organism evidence="2 3">
    <name type="scientific">Paractinoplanes rhizophilus</name>
    <dbReference type="NCBI Taxonomy" id="1416877"/>
    <lineage>
        <taxon>Bacteria</taxon>
        <taxon>Bacillati</taxon>
        <taxon>Actinomycetota</taxon>
        <taxon>Actinomycetes</taxon>
        <taxon>Micromonosporales</taxon>
        <taxon>Micromonosporaceae</taxon>
        <taxon>Paractinoplanes</taxon>
    </lineage>
</organism>
<dbReference type="PANTHER" id="PTHR36222:SF1">
    <property type="entry name" value="SERINE PROTEASE INHIBITOR RV3364C"/>
    <property type="match status" value="1"/>
</dbReference>
<evidence type="ECO:0000313" key="3">
    <source>
        <dbReference type="Proteomes" id="UP001596548"/>
    </source>
</evidence>
<dbReference type="SUPFAM" id="SSF103196">
    <property type="entry name" value="Roadblock/LC7 domain"/>
    <property type="match status" value="1"/>
</dbReference>
<proteinExistence type="predicted"/>
<dbReference type="Proteomes" id="UP001596548">
    <property type="component" value="Unassembled WGS sequence"/>
</dbReference>
<dbReference type="EMBL" id="JBHTBJ010000001">
    <property type="protein sequence ID" value="MFC7272998.1"/>
    <property type="molecule type" value="Genomic_DNA"/>
</dbReference>
<feature type="domain" description="Roadblock/LAMTOR2" evidence="1">
    <location>
        <begin position="11"/>
        <end position="102"/>
    </location>
</feature>
<dbReference type="RefSeq" id="WP_378964455.1">
    <property type="nucleotide sequence ID" value="NZ_JBHTBJ010000001.1"/>
</dbReference>
<name>A0ABW2HLW7_9ACTN</name>
<dbReference type="InterPro" id="IPR004942">
    <property type="entry name" value="Roadblock/LAMTOR2_dom"/>
</dbReference>
<evidence type="ECO:0000313" key="2">
    <source>
        <dbReference type="EMBL" id="MFC7272998.1"/>
    </source>
</evidence>
<evidence type="ECO:0000259" key="1">
    <source>
        <dbReference type="SMART" id="SM00960"/>
    </source>
</evidence>
<comment type="caution">
    <text evidence="2">The sequence shown here is derived from an EMBL/GenBank/DDBJ whole genome shotgun (WGS) entry which is preliminary data.</text>
</comment>